<name>A0A182U4R9_9DIPT</name>
<feature type="compositionally biased region" description="Basic and acidic residues" evidence="1">
    <location>
        <begin position="649"/>
        <end position="661"/>
    </location>
</feature>
<reference evidence="3" key="1">
    <citation type="submission" date="2014-01" db="EMBL/GenBank/DDBJ databases">
        <title>The Genome Sequence of Anopheles melas CM1001059_A (V2).</title>
        <authorList>
            <consortium name="The Broad Institute Genomics Platform"/>
            <person name="Neafsey D.E."/>
            <person name="Besansky N."/>
            <person name="Howell P."/>
            <person name="Walton C."/>
            <person name="Young S.K."/>
            <person name="Zeng Q."/>
            <person name="Gargeya S."/>
            <person name="Fitzgerald M."/>
            <person name="Haas B."/>
            <person name="Abouelleil A."/>
            <person name="Allen A.W."/>
            <person name="Alvarado L."/>
            <person name="Arachchi H.M."/>
            <person name="Berlin A.M."/>
            <person name="Chapman S.B."/>
            <person name="Gainer-Dewar J."/>
            <person name="Goldberg J."/>
            <person name="Griggs A."/>
            <person name="Gujja S."/>
            <person name="Hansen M."/>
            <person name="Howarth C."/>
            <person name="Imamovic A."/>
            <person name="Ireland A."/>
            <person name="Larimer J."/>
            <person name="McCowan C."/>
            <person name="Murphy C."/>
            <person name="Pearson M."/>
            <person name="Poon T.W."/>
            <person name="Priest M."/>
            <person name="Roberts A."/>
            <person name="Saif S."/>
            <person name="Shea T."/>
            <person name="Sisk P."/>
            <person name="Sykes S."/>
            <person name="Wortman J."/>
            <person name="Nusbaum C."/>
            <person name="Birren B."/>
        </authorList>
    </citation>
    <scope>NUCLEOTIDE SEQUENCE [LARGE SCALE GENOMIC DNA]</scope>
    <source>
        <strain evidence="3">CM1001059</strain>
    </source>
</reference>
<keyword evidence="3" id="KW-1185">Reference proteome</keyword>
<feature type="compositionally biased region" description="Low complexity" evidence="1">
    <location>
        <begin position="199"/>
        <end position="212"/>
    </location>
</feature>
<reference evidence="2" key="2">
    <citation type="submission" date="2020-05" db="UniProtKB">
        <authorList>
            <consortium name="EnsemblMetazoa"/>
        </authorList>
    </citation>
    <scope>IDENTIFICATION</scope>
    <source>
        <strain evidence="2">CM1001059</strain>
    </source>
</reference>
<dbReference type="VEuPathDB" id="VectorBase:AMEC013889"/>
<feature type="region of interest" description="Disordered" evidence="1">
    <location>
        <begin position="635"/>
        <end position="752"/>
    </location>
</feature>
<feature type="compositionally biased region" description="Low complexity" evidence="1">
    <location>
        <begin position="712"/>
        <end position="724"/>
    </location>
</feature>
<sequence>MNTRWGACKWGTPKIIKHALRNRAKCHPRARSVSAHTYTHIHSRSFAHPPTPGQPRSEEALEGEGGGFSARQEYASEAKLHGPTTESTIVTETRRTTEATMRMEHKISFPELPPLRLSQRTQTPTVPTVTEGTSPMSAADPPSAGQQQQQQQQCAGTNTDPIATRSDATQTAPTTMTVDVPTAPSVRLPAQSESKRESSSISSSSNSVTSTVVRERPNSSFEPLLQQPADVGELTSAPLLVGSEPRPLSLLKPQPETIPTPPIGTLFQSVATEAPKFPPAPPGSSNVRKPRPASMSEVTRARSTSPRPSADAIAMERLWSTPKAFGSFGARAADEPPVCQVYRSYRPPPTVSSSSSTFTKHITTTTTQQQQQPPPPPPPQQHNYSTLPFARKQTKPHQEHNAAKAHSDSIRSDFQPIYQQPPQPQPQPQPVVNAPAPTQMYSSFSSTQQFQASSTLSQQQYSQSSMQYQPFKPSLAVEAPVRAPSPAPVPTFVPAAAAPPPQSFPPKITPFKPAPAPAAPVVAAAPAPMFAPAATQQPLNVGTSAPAPTCTLTPIAGATPAFVAGPSYNQTPQPFKPLPPPAITPSSLESLLQQQAAYGELKAPRMVQGVRLPVAAAAPLPADFGYGAIAELGLEPGPQPTMGYAPKASSERKSSYYREQIEQSLLESMDKEPERVPAGGVKIIPPSPRKKSKPAAPAGQSDTAGGVPAPLEQPAEPQQGQQGAMTKSPFTATESEYESDMDGVTGARRQNGYLADTEEVVQKTAAVSFEQQQQQQTVQT</sequence>
<evidence type="ECO:0000313" key="3">
    <source>
        <dbReference type="Proteomes" id="UP000075902"/>
    </source>
</evidence>
<feature type="region of interest" description="Disordered" evidence="1">
    <location>
        <begin position="339"/>
        <end position="468"/>
    </location>
</feature>
<feature type="compositionally biased region" description="Low complexity" evidence="1">
    <location>
        <begin position="438"/>
        <end position="468"/>
    </location>
</feature>
<evidence type="ECO:0000313" key="2">
    <source>
        <dbReference type="EnsemblMetazoa" id="AMEC013889-PA"/>
    </source>
</evidence>
<proteinExistence type="predicted"/>
<feature type="compositionally biased region" description="Basic and acidic residues" evidence="1">
    <location>
        <begin position="92"/>
        <end position="108"/>
    </location>
</feature>
<dbReference type="STRING" id="34690.A0A182U4R9"/>
<feature type="compositionally biased region" description="Low complexity" evidence="1">
    <location>
        <begin position="119"/>
        <end position="130"/>
    </location>
</feature>
<organism evidence="2 3">
    <name type="scientific">Anopheles melas</name>
    <dbReference type="NCBI Taxonomy" id="34690"/>
    <lineage>
        <taxon>Eukaryota</taxon>
        <taxon>Metazoa</taxon>
        <taxon>Ecdysozoa</taxon>
        <taxon>Arthropoda</taxon>
        <taxon>Hexapoda</taxon>
        <taxon>Insecta</taxon>
        <taxon>Pterygota</taxon>
        <taxon>Neoptera</taxon>
        <taxon>Endopterygota</taxon>
        <taxon>Diptera</taxon>
        <taxon>Nematocera</taxon>
        <taxon>Culicoidea</taxon>
        <taxon>Culicidae</taxon>
        <taxon>Anophelinae</taxon>
        <taxon>Anopheles</taxon>
    </lineage>
</organism>
<dbReference type="Proteomes" id="UP000075902">
    <property type="component" value="Unassembled WGS sequence"/>
</dbReference>
<evidence type="ECO:0000256" key="1">
    <source>
        <dbReference type="SAM" id="MobiDB-lite"/>
    </source>
</evidence>
<protein>
    <submittedName>
        <fullName evidence="2">Uncharacterized protein</fullName>
    </submittedName>
</protein>
<feature type="region of interest" description="Disordered" evidence="1">
    <location>
        <begin position="271"/>
        <end position="312"/>
    </location>
</feature>
<feature type="compositionally biased region" description="Low complexity" evidence="1">
    <location>
        <begin position="351"/>
        <end position="371"/>
    </location>
</feature>
<accession>A0A182U4R9</accession>
<feature type="region of interest" description="Disordered" evidence="1">
    <location>
        <begin position="43"/>
        <end position="218"/>
    </location>
</feature>
<dbReference type="EnsemblMetazoa" id="AMEC013889-RA">
    <property type="protein sequence ID" value="AMEC013889-PA"/>
    <property type="gene ID" value="AMEC013889"/>
</dbReference>
<dbReference type="AlphaFoldDB" id="A0A182U4R9"/>
<feature type="compositionally biased region" description="Polar residues" evidence="1">
    <location>
        <begin position="154"/>
        <end position="177"/>
    </location>
</feature>
<feature type="compositionally biased region" description="Basic and acidic residues" evidence="1">
    <location>
        <begin position="396"/>
        <end position="411"/>
    </location>
</feature>
<feature type="compositionally biased region" description="Pro residues" evidence="1">
    <location>
        <begin position="419"/>
        <end position="429"/>
    </location>
</feature>